<dbReference type="STRING" id="1802407.A3I40_02765"/>
<dbReference type="GO" id="GO:0002181">
    <property type="term" value="P:cytoplasmic translation"/>
    <property type="evidence" value="ECO:0007669"/>
    <property type="project" value="TreeGrafter"/>
</dbReference>
<evidence type="ECO:0000313" key="10">
    <source>
        <dbReference type="Proteomes" id="UP000178723"/>
    </source>
</evidence>
<keyword evidence="3 5" id="KW-0687">Ribonucleoprotein</keyword>
<dbReference type="Proteomes" id="UP000178723">
    <property type="component" value="Unassembled WGS sequence"/>
</dbReference>
<sequence length="278" mass="30719">MGIRIHRPITAGRRKSSAQTFDDITKFEPEKSLVIIKKRTAGRNAQGKITVRHRGGGAKRYIRVVDFIRRLYDVPARVAAIEYDPNRGARLALLAYPDQTKSYIIAPLGLNVGDEIVSSRGTVAIKPGNRLPLQYIPIGLMVHNIEFIQSGGGKLVRGAGTGAQLMAIEGHYAHLKLSSGEIRMVPQECAATIGQVGNPDWRHIRWGKAGRMRHRGWRPTVRGKAMNPVDHPHGGGEGHNPIGLKHPKTPWGRPALGVKTRSRHASDRLILQSRKRGR</sequence>
<reference evidence="9 10" key="1">
    <citation type="journal article" date="2016" name="Nat. Commun.">
        <title>Thousands of microbial genomes shed light on interconnected biogeochemical processes in an aquifer system.</title>
        <authorList>
            <person name="Anantharaman K."/>
            <person name="Brown C.T."/>
            <person name="Hug L.A."/>
            <person name="Sharon I."/>
            <person name="Castelle C.J."/>
            <person name="Probst A.J."/>
            <person name="Thomas B.C."/>
            <person name="Singh A."/>
            <person name="Wilkins M.J."/>
            <person name="Karaoz U."/>
            <person name="Brodie E.L."/>
            <person name="Williams K.H."/>
            <person name="Hubbard S.S."/>
            <person name="Banfield J.F."/>
        </authorList>
    </citation>
    <scope>NUCLEOTIDE SEQUENCE [LARGE SCALE GENOMIC DNA]</scope>
</reference>
<comment type="function">
    <text evidence="5">One of the primary rRNA binding proteins. Required for association of the 30S and 50S subunits to form the 70S ribosome, for tRNA binding and peptide bond formation. It has been suggested to have peptidyltransferase activity; this is somewhat controversial. Makes several contacts with the 16S rRNA in the 70S ribosome.</text>
</comment>
<dbReference type="NCBIfam" id="TIGR01171">
    <property type="entry name" value="rplB_bact"/>
    <property type="match status" value="1"/>
</dbReference>
<dbReference type="Gene3D" id="2.30.30.30">
    <property type="match status" value="1"/>
</dbReference>
<dbReference type="InterPro" id="IPR005880">
    <property type="entry name" value="Ribosomal_uL2_bac/org-type"/>
</dbReference>
<comment type="subunit">
    <text evidence="5">Part of the 50S ribosomal subunit. Forms a bridge to the 30S subunit in the 70S ribosome.</text>
</comment>
<evidence type="ECO:0000256" key="5">
    <source>
        <dbReference type="HAMAP-Rule" id="MF_01320"/>
    </source>
</evidence>
<dbReference type="SUPFAM" id="SSF50249">
    <property type="entry name" value="Nucleic acid-binding proteins"/>
    <property type="match status" value="1"/>
</dbReference>
<dbReference type="GO" id="GO:0015934">
    <property type="term" value="C:large ribosomal subunit"/>
    <property type="evidence" value="ECO:0007669"/>
    <property type="project" value="InterPro"/>
</dbReference>
<dbReference type="FunFam" id="4.10.950.10:FF:000001">
    <property type="entry name" value="50S ribosomal protein L2"/>
    <property type="match status" value="1"/>
</dbReference>
<dbReference type="InterPro" id="IPR008991">
    <property type="entry name" value="Translation_prot_SH3-like_sf"/>
</dbReference>
<dbReference type="SMART" id="SM01383">
    <property type="entry name" value="Ribosomal_L2"/>
    <property type="match status" value="1"/>
</dbReference>
<keyword evidence="5" id="KW-0694">RNA-binding</keyword>
<dbReference type="PANTHER" id="PTHR13691">
    <property type="entry name" value="RIBOSOMAL PROTEIN L2"/>
    <property type="match status" value="1"/>
</dbReference>
<proteinExistence type="inferred from homology"/>
<evidence type="ECO:0000259" key="7">
    <source>
        <dbReference type="SMART" id="SM01382"/>
    </source>
</evidence>
<dbReference type="InterPro" id="IPR022666">
    <property type="entry name" value="Ribosomal_uL2_RNA-bd_dom"/>
</dbReference>
<feature type="region of interest" description="Disordered" evidence="6">
    <location>
        <begin position="221"/>
        <end position="278"/>
    </location>
</feature>
<dbReference type="EMBL" id="MGEP01000018">
    <property type="protein sequence ID" value="OGL87356.1"/>
    <property type="molecule type" value="Genomic_DNA"/>
</dbReference>
<keyword evidence="2 5" id="KW-0689">Ribosomal protein</keyword>
<dbReference type="HAMAP" id="MF_01320_B">
    <property type="entry name" value="Ribosomal_uL2_B"/>
    <property type="match status" value="1"/>
</dbReference>
<name>A0A1F7VA36_9BACT</name>
<comment type="caution">
    <text evidence="9">The sequence shown here is derived from an EMBL/GenBank/DDBJ whole genome shotgun (WGS) entry which is preliminary data.</text>
</comment>
<comment type="similarity">
    <text evidence="1 5">Belongs to the universal ribosomal protein uL2 family.</text>
</comment>
<dbReference type="Gene3D" id="4.10.950.10">
    <property type="entry name" value="Ribosomal protein L2, domain 3"/>
    <property type="match status" value="1"/>
</dbReference>
<dbReference type="FunFam" id="2.30.30.30:FF:000001">
    <property type="entry name" value="50S ribosomal protein L2"/>
    <property type="match status" value="1"/>
</dbReference>
<dbReference type="GO" id="GO:0019843">
    <property type="term" value="F:rRNA binding"/>
    <property type="evidence" value="ECO:0007669"/>
    <property type="project" value="UniProtKB-UniRule"/>
</dbReference>
<evidence type="ECO:0000256" key="6">
    <source>
        <dbReference type="SAM" id="MobiDB-lite"/>
    </source>
</evidence>
<dbReference type="PIRSF" id="PIRSF002158">
    <property type="entry name" value="Ribosomal_L2"/>
    <property type="match status" value="1"/>
</dbReference>
<evidence type="ECO:0000313" key="9">
    <source>
        <dbReference type="EMBL" id="OGL87356.1"/>
    </source>
</evidence>
<dbReference type="AlphaFoldDB" id="A0A1F7VA36"/>
<feature type="domain" description="Large ribosomal subunit protein uL2 RNA-binding" evidence="8">
    <location>
        <begin position="42"/>
        <end position="118"/>
    </location>
</feature>
<keyword evidence="5" id="KW-0699">rRNA-binding</keyword>
<dbReference type="Pfam" id="PF03947">
    <property type="entry name" value="Ribosomal_L2_C"/>
    <property type="match status" value="1"/>
</dbReference>
<dbReference type="Pfam" id="PF00181">
    <property type="entry name" value="Ribosomal_L2_N"/>
    <property type="match status" value="1"/>
</dbReference>
<gene>
    <name evidence="5" type="primary">rplB</name>
    <name evidence="9" type="ORF">A3I40_02765</name>
</gene>
<dbReference type="InterPro" id="IPR022669">
    <property type="entry name" value="Ribosomal_uL2_C"/>
</dbReference>
<feature type="domain" description="Large ribosomal subunit protein uL2 C-terminal" evidence="7">
    <location>
        <begin position="125"/>
        <end position="254"/>
    </location>
</feature>
<dbReference type="Gene3D" id="2.40.50.140">
    <property type="entry name" value="Nucleic acid-binding proteins"/>
    <property type="match status" value="1"/>
</dbReference>
<dbReference type="SMART" id="SM01382">
    <property type="entry name" value="Ribosomal_L2_C"/>
    <property type="match status" value="1"/>
</dbReference>
<evidence type="ECO:0000256" key="2">
    <source>
        <dbReference type="ARBA" id="ARBA00022980"/>
    </source>
</evidence>
<protein>
    <recommendedName>
        <fullName evidence="4 5">Large ribosomal subunit protein uL2</fullName>
    </recommendedName>
</protein>
<dbReference type="InterPro" id="IPR002171">
    <property type="entry name" value="Ribosomal_uL2"/>
</dbReference>
<evidence type="ECO:0000259" key="8">
    <source>
        <dbReference type="SMART" id="SM01383"/>
    </source>
</evidence>
<dbReference type="GO" id="GO:0016740">
    <property type="term" value="F:transferase activity"/>
    <property type="evidence" value="ECO:0007669"/>
    <property type="project" value="InterPro"/>
</dbReference>
<accession>A0A1F7VA36</accession>
<dbReference type="GO" id="GO:0003735">
    <property type="term" value="F:structural constituent of ribosome"/>
    <property type="evidence" value="ECO:0007669"/>
    <property type="project" value="InterPro"/>
</dbReference>
<dbReference type="InterPro" id="IPR012340">
    <property type="entry name" value="NA-bd_OB-fold"/>
</dbReference>
<dbReference type="PANTHER" id="PTHR13691:SF5">
    <property type="entry name" value="LARGE RIBOSOMAL SUBUNIT PROTEIN UL2M"/>
    <property type="match status" value="1"/>
</dbReference>
<dbReference type="InterPro" id="IPR014722">
    <property type="entry name" value="Rib_uL2_dom2"/>
</dbReference>
<dbReference type="SUPFAM" id="SSF50104">
    <property type="entry name" value="Translation proteins SH3-like domain"/>
    <property type="match status" value="1"/>
</dbReference>
<dbReference type="InterPro" id="IPR014726">
    <property type="entry name" value="Ribosomal_uL2_dom3"/>
</dbReference>
<evidence type="ECO:0000256" key="4">
    <source>
        <dbReference type="ARBA" id="ARBA00035242"/>
    </source>
</evidence>
<evidence type="ECO:0000256" key="3">
    <source>
        <dbReference type="ARBA" id="ARBA00023274"/>
    </source>
</evidence>
<evidence type="ECO:0000256" key="1">
    <source>
        <dbReference type="ARBA" id="ARBA00005636"/>
    </source>
</evidence>
<organism evidence="9 10">
    <name type="scientific">Candidatus Uhrbacteria bacterium RIFCSPLOWO2_02_FULL_48_12</name>
    <dbReference type="NCBI Taxonomy" id="1802407"/>
    <lineage>
        <taxon>Bacteria</taxon>
        <taxon>Candidatus Uhriibacteriota</taxon>
    </lineage>
</organism>